<keyword evidence="1" id="KW-0472">Membrane</keyword>
<proteinExistence type="predicted"/>
<keyword evidence="1" id="KW-0812">Transmembrane</keyword>
<dbReference type="InterPro" id="IPR051143">
    <property type="entry name" value="TrkH_K-transport"/>
</dbReference>
<dbReference type="GO" id="GO:0030007">
    <property type="term" value="P:intracellular potassium ion homeostasis"/>
    <property type="evidence" value="ECO:0007669"/>
    <property type="project" value="TreeGrafter"/>
</dbReference>
<dbReference type="AlphaFoldDB" id="A0A8H7KDY5"/>
<dbReference type="EMBL" id="JADCTT010000008">
    <property type="protein sequence ID" value="KAF9748980.1"/>
    <property type="molecule type" value="Genomic_DNA"/>
</dbReference>
<dbReference type="GO" id="GO:0005886">
    <property type="term" value="C:plasma membrane"/>
    <property type="evidence" value="ECO:0007669"/>
    <property type="project" value="TreeGrafter"/>
</dbReference>
<feature type="transmembrane region" description="Helical" evidence="1">
    <location>
        <begin position="65"/>
        <end position="90"/>
    </location>
</feature>
<dbReference type="Proteomes" id="UP000616885">
    <property type="component" value="Unassembled WGS sequence"/>
</dbReference>
<dbReference type="GO" id="GO:0140107">
    <property type="term" value="F:high-affinity potassium ion transmembrane transporter activity"/>
    <property type="evidence" value="ECO:0007669"/>
    <property type="project" value="TreeGrafter"/>
</dbReference>
<dbReference type="GO" id="GO:1990573">
    <property type="term" value="P:potassium ion import across plasma membrane"/>
    <property type="evidence" value="ECO:0007669"/>
    <property type="project" value="TreeGrafter"/>
</dbReference>
<comment type="caution">
    <text evidence="2">The sequence shown here is derived from an EMBL/GenBank/DDBJ whole genome shotgun (WGS) entry which is preliminary data.</text>
</comment>
<gene>
    <name evidence="2" type="ORF">IM811_016775</name>
</gene>
<dbReference type="PANTHER" id="PTHR31064">
    <property type="entry name" value="POTASSIUM TRANSPORT PROTEIN DDB_G0292412-RELATED"/>
    <property type="match status" value="1"/>
</dbReference>
<sequence length="151" mass="17814">MWRPPINFVSLHYTYIILLGLLSFPILYPDGTLSAVDTYHFGVSATTESGLNTVDLKELKTYQQLYLYFLPTVTNIGFINIIVVIVRLWWFRKHLKKEPQIYFQPEEIQILAREQEMSKPLDAFPSLHHRRALLHLRSQEFLVSLQHKMKV</sequence>
<dbReference type="PANTHER" id="PTHR31064:SF5">
    <property type="entry name" value="POTASSIUM ION TRANSPORTER (EUROFUNG)"/>
    <property type="match status" value="1"/>
</dbReference>
<keyword evidence="1" id="KW-1133">Transmembrane helix</keyword>
<name>A0A8H7KDY5_BIOOC</name>
<evidence type="ECO:0000256" key="1">
    <source>
        <dbReference type="SAM" id="Phobius"/>
    </source>
</evidence>
<evidence type="ECO:0000313" key="3">
    <source>
        <dbReference type="Proteomes" id="UP000616885"/>
    </source>
</evidence>
<protein>
    <submittedName>
        <fullName evidence="2">Uncharacterized protein</fullName>
    </submittedName>
</protein>
<evidence type="ECO:0000313" key="2">
    <source>
        <dbReference type="EMBL" id="KAF9748980.1"/>
    </source>
</evidence>
<organism evidence="2 3">
    <name type="scientific">Bionectria ochroleuca</name>
    <name type="common">Gliocladium roseum</name>
    <dbReference type="NCBI Taxonomy" id="29856"/>
    <lineage>
        <taxon>Eukaryota</taxon>
        <taxon>Fungi</taxon>
        <taxon>Dikarya</taxon>
        <taxon>Ascomycota</taxon>
        <taxon>Pezizomycotina</taxon>
        <taxon>Sordariomycetes</taxon>
        <taxon>Hypocreomycetidae</taxon>
        <taxon>Hypocreales</taxon>
        <taxon>Bionectriaceae</taxon>
        <taxon>Clonostachys</taxon>
    </lineage>
</organism>
<accession>A0A8H7KDY5</accession>
<reference evidence="2" key="1">
    <citation type="submission" date="2020-10" db="EMBL/GenBank/DDBJ databases">
        <title>High-Quality Genome Resource of Clonostachys rosea strain S41 by Oxford Nanopore Long-Read Sequencing.</title>
        <authorList>
            <person name="Wang H."/>
        </authorList>
    </citation>
    <scope>NUCLEOTIDE SEQUENCE</scope>
    <source>
        <strain evidence="2">S41</strain>
    </source>
</reference>
<feature type="transmembrane region" description="Helical" evidence="1">
    <location>
        <begin position="12"/>
        <end position="28"/>
    </location>
</feature>